<gene>
    <name evidence="2" type="ORF">HLH27_07490</name>
</gene>
<proteinExistence type="predicted"/>
<protein>
    <recommendedName>
        <fullName evidence="1">Rhamnogalacturonase A/B/Epimerase-like pectate lyase domain-containing protein</fullName>
    </recommendedName>
</protein>
<dbReference type="SUPFAM" id="SSF51126">
    <property type="entry name" value="Pectin lyase-like"/>
    <property type="match status" value="1"/>
</dbReference>
<accession>A0A7W4KDB6</accession>
<dbReference type="RefSeq" id="WP_182949169.1">
    <property type="nucleotide sequence ID" value="NZ_JABEQK010000004.1"/>
</dbReference>
<dbReference type="Pfam" id="PF12708">
    <property type="entry name" value="Pect-lyase_RHGA_epim"/>
    <property type="match status" value="1"/>
</dbReference>
<feature type="domain" description="Rhamnogalacturonase A/B/Epimerase-like pectate lyase" evidence="1">
    <location>
        <begin position="26"/>
        <end position="91"/>
    </location>
</feature>
<dbReference type="InterPro" id="IPR012334">
    <property type="entry name" value="Pectin_lyas_fold"/>
</dbReference>
<dbReference type="InterPro" id="IPR024535">
    <property type="entry name" value="RHGA/B-epi-like_pectate_lyase"/>
</dbReference>
<organism evidence="2 3">
    <name type="scientific">Gluconacetobacter takamatsuzukensis</name>
    <dbReference type="NCBI Taxonomy" id="1286190"/>
    <lineage>
        <taxon>Bacteria</taxon>
        <taxon>Pseudomonadati</taxon>
        <taxon>Pseudomonadota</taxon>
        <taxon>Alphaproteobacteria</taxon>
        <taxon>Acetobacterales</taxon>
        <taxon>Acetobacteraceae</taxon>
        <taxon>Gluconacetobacter</taxon>
    </lineage>
</organism>
<comment type="caution">
    <text evidence="2">The sequence shown here is derived from an EMBL/GenBank/DDBJ whole genome shotgun (WGS) entry which is preliminary data.</text>
</comment>
<dbReference type="AlphaFoldDB" id="A0A7W4KDB6"/>
<evidence type="ECO:0000313" key="2">
    <source>
        <dbReference type="EMBL" id="MBB2204859.1"/>
    </source>
</evidence>
<dbReference type="Proteomes" id="UP000540556">
    <property type="component" value="Unassembled WGS sequence"/>
</dbReference>
<reference evidence="2 3" key="1">
    <citation type="submission" date="2020-04" db="EMBL/GenBank/DDBJ databases">
        <title>Description of novel Gluconacetobacter.</title>
        <authorList>
            <person name="Sombolestani A."/>
        </authorList>
    </citation>
    <scope>NUCLEOTIDE SEQUENCE [LARGE SCALE GENOMIC DNA]</scope>
    <source>
        <strain evidence="2 3">LMG 27800</strain>
    </source>
</reference>
<keyword evidence="3" id="KW-1185">Reference proteome</keyword>
<dbReference type="Gene3D" id="2.160.20.10">
    <property type="entry name" value="Single-stranded right-handed beta-helix, Pectin lyase-like"/>
    <property type="match status" value="1"/>
</dbReference>
<sequence>MMVITFATGSQSDDGGGPLRSAAEAVTVLDFGAKGDGVTPDNAAIARAIVASCSRPNRGQIHFPAGDYAVAANAPITIPCPGIALVGNGGGAQQRGGTRFVIVGSGREPIFRFAAPVRPGDRYFYGGAIRDIAFLFRDNSMASQPQSGPAVRFDHCWGCLVENVFVAGAQNAFWVYAGFHIHFHDVFVTQAVSNGYAFTFSGDTSGKNCNADIGNCTTRLDVVDLTDFHVDEALSGHVVPGGCIHVTGFVATVWVRNGTCNQTHIAVKTDCPRELSHDIGTCPQFIDLYRLESEINAAGDPGDSACILALDIVHFHASAYQCYGYGPPDNLMVFRDANDSGSAHVELDNPYIANARHDCIIDSVLDFKLSGGDVIGCGTEGTTHAGARHAGLHISARPSSHVSKGATIVNGTNFCTGYKEKAETSMVGVRIDEGIDYASIQNNIFRGCIKGVIMPPTRNTTNIVTGNTPE</sequence>
<dbReference type="EMBL" id="JABEQK010000004">
    <property type="protein sequence ID" value="MBB2204859.1"/>
    <property type="molecule type" value="Genomic_DNA"/>
</dbReference>
<name>A0A7W4KDB6_9PROT</name>
<dbReference type="InterPro" id="IPR011050">
    <property type="entry name" value="Pectin_lyase_fold/virulence"/>
</dbReference>
<evidence type="ECO:0000313" key="3">
    <source>
        <dbReference type="Proteomes" id="UP000540556"/>
    </source>
</evidence>
<evidence type="ECO:0000259" key="1">
    <source>
        <dbReference type="Pfam" id="PF12708"/>
    </source>
</evidence>